<dbReference type="PANTHER" id="PTHR21485">
    <property type="entry name" value="HAD SUPERFAMILY MEMBERS CMAS AND KDSC"/>
    <property type="match status" value="1"/>
</dbReference>
<sequence length="183" mass="20336">MTQAEHDNSSPAWNRIRAFVFDVDGVLTDGGILAHPSGELFRTFDAKDGFAFRMAAMHGYHLAIITGGRAESIRKRFLTCGVAPEDVYLGSRDKIKDFNDFCARHSLAADEVMYFGDDIPDIPVMKACGIGVCPADAVQEVLEIADYISPCNGGKRLARNTIEKVMKQHGTWQLDIAMYEQRF</sequence>
<evidence type="ECO:0000256" key="2">
    <source>
        <dbReference type="ARBA" id="ARBA00005893"/>
    </source>
</evidence>
<evidence type="ECO:0000256" key="4">
    <source>
        <dbReference type="ARBA" id="ARBA00022723"/>
    </source>
</evidence>
<feature type="binding site" evidence="7">
    <location>
        <position position="117"/>
    </location>
    <ligand>
        <name>Mg(2+)</name>
        <dbReference type="ChEBI" id="CHEBI:18420"/>
    </ligand>
</feature>
<evidence type="ECO:0000256" key="3">
    <source>
        <dbReference type="ARBA" id="ARBA00011881"/>
    </source>
</evidence>
<evidence type="ECO:0000256" key="1">
    <source>
        <dbReference type="ARBA" id="ARBA00001946"/>
    </source>
</evidence>
<name>A0A9D9HLM1_9BACT</name>
<evidence type="ECO:0000313" key="9">
    <source>
        <dbReference type="Proteomes" id="UP000823617"/>
    </source>
</evidence>
<keyword evidence="4 7" id="KW-0479">Metal-binding</keyword>
<dbReference type="SFLD" id="SFLDG01138">
    <property type="entry name" value="C1.6.2:_Deoxy-d-mannose-octulo"/>
    <property type="match status" value="1"/>
</dbReference>
<dbReference type="GO" id="GO:0016788">
    <property type="term" value="F:hydrolase activity, acting on ester bonds"/>
    <property type="evidence" value="ECO:0007669"/>
    <property type="project" value="InterPro"/>
</dbReference>
<accession>A0A9D9HLM1</accession>
<feature type="binding site" evidence="7">
    <location>
        <position position="24"/>
    </location>
    <ligand>
        <name>substrate</name>
    </ligand>
</feature>
<evidence type="ECO:0000256" key="7">
    <source>
        <dbReference type="PIRSR" id="PIRSR006118-2"/>
    </source>
</evidence>
<reference evidence="8" key="2">
    <citation type="journal article" date="2021" name="PeerJ">
        <title>Extensive microbial diversity within the chicken gut microbiome revealed by metagenomics and culture.</title>
        <authorList>
            <person name="Gilroy R."/>
            <person name="Ravi A."/>
            <person name="Getino M."/>
            <person name="Pursley I."/>
            <person name="Horton D.L."/>
            <person name="Alikhan N.F."/>
            <person name="Baker D."/>
            <person name="Gharbi K."/>
            <person name="Hall N."/>
            <person name="Watson M."/>
            <person name="Adriaenssens E.M."/>
            <person name="Foster-Nyarko E."/>
            <person name="Jarju S."/>
            <person name="Secka A."/>
            <person name="Antonio M."/>
            <person name="Oren A."/>
            <person name="Chaudhuri R.R."/>
            <person name="La Ragione R."/>
            <person name="Hildebrand F."/>
            <person name="Pallen M.J."/>
        </authorList>
    </citation>
    <scope>NUCLEOTIDE SEQUENCE</scope>
    <source>
        <strain evidence="8">B1-3475</strain>
    </source>
</reference>
<reference evidence="8" key="1">
    <citation type="submission" date="2020-10" db="EMBL/GenBank/DDBJ databases">
        <authorList>
            <person name="Gilroy R."/>
        </authorList>
    </citation>
    <scope>NUCLEOTIDE SEQUENCE</scope>
    <source>
        <strain evidence="8">B1-3475</strain>
    </source>
</reference>
<dbReference type="PIRSF" id="PIRSF006118">
    <property type="entry name" value="KDO8-P_Ptase"/>
    <property type="match status" value="1"/>
</dbReference>
<dbReference type="InterPro" id="IPR023214">
    <property type="entry name" value="HAD_sf"/>
</dbReference>
<feature type="binding site" evidence="7">
    <location>
        <position position="22"/>
    </location>
    <ligand>
        <name>Mg(2+)</name>
        <dbReference type="ChEBI" id="CHEBI:18420"/>
    </ligand>
</feature>
<dbReference type="SFLD" id="SFLDG01136">
    <property type="entry name" value="C1.6:_Phosphoserine_Phosphatas"/>
    <property type="match status" value="1"/>
</dbReference>
<protein>
    <submittedName>
        <fullName evidence="8">HAD hydrolase family protein</fullName>
    </submittedName>
</protein>
<dbReference type="Proteomes" id="UP000823617">
    <property type="component" value="Unassembled WGS sequence"/>
</dbReference>
<dbReference type="NCBIfam" id="TIGR01670">
    <property type="entry name" value="KdsC-phosphatas"/>
    <property type="match status" value="1"/>
</dbReference>
<dbReference type="SUPFAM" id="SSF56784">
    <property type="entry name" value="HAD-like"/>
    <property type="match status" value="1"/>
</dbReference>
<dbReference type="InterPro" id="IPR050793">
    <property type="entry name" value="CMP-NeuNAc_synthase"/>
</dbReference>
<dbReference type="GO" id="GO:0046872">
    <property type="term" value="F:metal ion binding"/>
    <property type="evidence" value="ECO:0007669"/>
    <property type="project" value="UniProtKB-KW"/>
</dbReference>
<keyword evidence="5 8" id="KW-0378">Hydrolase</keyword>
<dbReference type="Gene3D" id="3.40.50.1000">
    <property type="entry name" value="HAD superfamily/HAD-like"/>
    <property type="match status" value="1"/>
</dbReference>
<dbReference type="AlphaFoldDB" id="A0A9D9HLM1"/>
<evidence type="ECO:0000256" key="5">
    <source>
        <dbReference type="ARBA" id="ARBA00022801"/>
    </source>
</evidence>
<dbReference type="EMBL" id="JADIMK010000070">
    <property type="protein sequence ID" value="MBO8456081.1"/>
    <property type="molecule type" value="Genomic_DNA"/>
</dbReference>
<organism evidence="8 9">
    <name type="scientific">Candidatus Cryptobacteroides intestinigallinarum</name>
    <dbReference type="NCBI Taxonomy" id="2840767"/>
    <lineage>
        <taxon>Bacteria</taxon>
        <taxon>Pseudomonadati</taxon>
        <taxon>Bacteroidota</taxon>
        <taxon>Bacteroidia</taxon>
        <taxon>Bacteroidales</taxon>
        <taxon>Candidatus Cryptobacteroides</taxon>
    </lineage>
</organism>
<dbReference type="InterPro" id="IPR010023">
    <property type="entry name" value="KdsC_fam"/>
</dbReference>
<comment type="cofactor">
    <cofactor evidence="1 7">
        <name>Mg(2+)</name>
        <dbReference type="ChEBI" id="CHEBI:18420"/>
    </cofactor>
</comment>
<evidence type="ECO:0000313" key="8">
    <source>
        <dbReference type="EMBL" id="MBO8456081.1"/>
    </source>
</evidence>
<comment type="caution">
    <text evidence="8">The sequence shown here is derived from an EMBL/GenBank/DDBJ whole genome shotgun (WGS) entry which is preliminary data.</text>
</comment>
<comment type="subunit">
    <text evidence="3">Homotetramer.</text>
</comment>
<dbReference type="InterPro" id="IPR036412">
    <property type="entry name" value="HAD-like_sf"/>
</dbReference>
<proteinExistence type="inferred from homology"/>
<dbReference type="PANTHER" id="PTHR21485:SF3">
    <property type="entry name" value="N-ACYLNEURAMINATE CYTIDYLYLTRANSFERASE"/>
    <property type="match status" value="1"/>
</dbReference>
<keyword evidence="6 7" id="KW-0460">Magnesium</keyword>
<dbReference type="GO" id="GO:0008781">
    <property type="term" value="F:N-acylneuraminate cytidylyltransferase activity"/>
    <property type="evidence" value="ECO:0007669"/>
    <property type="project" value="TreeGrafter"/>
</dbReference>
<dbReference type="Pfam" id="PF08282">
    <property type="entry name" value="Hydrolase_3"/>
    <property type="match status" value="1"/>
</dbReference>
<comment type="similarity">
    <text evidence="2">Belongs to the KdsC family.</text>
</comment>
<gene>
    <name evidence="8" type="ORF">IAC08_06725</name>
</gene>
<dbReference type="SFLD" id="SFLDS00003">
    <property type="entry name" value="Haloacid_Dehalogenase"/>
    <property type="match status" value="1"/>
</dbReference>
<evidence type="ECO:0000256" key="6">
    <source>
        <dbReference type="ARBA" id="ARBA00022842"/>
    </source>
</evidence>